<dbReference type="PROSITE" id="PS51154">
    <property type="entry name" value="MACRO"/>
    <property type="match status" value="1"/>
</dbReference>
<evidence type="ECO:0000256" key="2">
    <source>
        <dbReference type="ARBA" id="ARBA00006575"/>
    </source>
</evidence>
<sequence length="222" mass="24691">MDSWLRSKRLRYFDGCTRQSDASKHASGVSEVVGEPSTKKPETGKKESERKSEFGQSLVVEEKMGDIFDAPEYSVLIHACNCEGFWGAGIALAFKKRYPKAFAKYREHCNTSDKAILRGTAFLIPPCEVKGPKQFIGCVFTSGSIGRTKDSPTLILANTGPATKKLLKQVAKLRKTREIAELRMCQINSGLFNVPWKLTHAVIENLRVEDDCPSTITVFGLR</sequence>
<dbReference type="STRING" id="331657.A0A4U0XKX2"/>
<protein>
    <recommendedName>
        <fullName evidence="4">ADP-ribose 1''-phosphate phosphatase</fullName>
        <ecNumber evidence="3">3.1.3.84</ecNumber>
    </recommendedName>
</protein>
<evidence type="ECO:0000256" key="7">
    <source>
        <dbReference type="SAM" id="MobiDB-lite"/>
    </source>
</evidence>
<feature type="domain" description="Macro" evidence="8">
    <location>
        <begin position="47"/>
        <end position="222"/>
    </location>
</feature>
<accession>A0A4U0XKX2</accession>
<comment type="function">
    <text evidence="1">Highly specific phosphatase involved in the metabolism of ADP-ribose 1''-phosphate (Appr1p) which is produced as a consequence of tRNA splicing.</text>
</comment>
<dbReference type="GO" id="GO:0004721">
    <property type="term" value="F:phosphoprotein phosphatase activity"/>
    <property type="evidence" value="ECO:0007669"/>
    <property type="project" value="UniProtKB-KW"/>
</dbReference>
<evidence type="ECO:0000256" key="4">
    <source>
        <dbReference type="ARBA" id="ARBA00019744"/>
    </source>
</evidence>
<dbReference type="PANTHER" id="PTHR12521">
    <property type="entry name" value="PROTEIN C6ORF130"/>
    <property type="match status" value="1"/>
</dbReference>
<dbReference type="Proteomes" id="UP000308768">
    <property type="component" value="Unassembled WGS sequence"/>
</dbReference>
<reference evidence="9 10" key="1">
    <citation type="submission" date="2017-03" db="EMBL/GenBank/DDBJ databases">
        <title>Genomes of endolithic fungi from Antarctica.</title>
        <authorList>
            <person name="Coleine C."/>
            <person name="Masonjones S."/>
            <person name="Stajich J.E."/>
        </authorList>
    </citation>
    <scope>NUCLEOTIDE SEQUENCE [LARGE SCALE GENOMIC DNA]</scope>
    <source>
        <strain evidence="9 10">CCFEE 5187</strain>
    </source>
</reference>
<feature type="region of interest" description="Disordered" evidence="7">
    <location>
        <begin position="18"/>
        <end position="54"/>
    </location>
</feature>
<comment type="caution">
    <text evidence="9">The sequence shown here is derived from an EMBL/GenBank/DDBJ whole genome shotgun (WGS) entry which is preliminary data.</text>
</comment>
<gene>
    <name evidence="9" type="ORF">B0A49_01404</name>
</gene>
<organism evidence="9 10">
    <name type="scientific">Cryomyces minteri</name>
    <dbReference type="NCBI Taxonomy" id="331657"/>
    <lineage>
        <taxon>Eukaryota</taxon>
        <taxon>Fungi</taxon>
        <taxon>Dikarya</taxon>
        <taxon>Ascomycota</taxon>
        <taxon>Pezizomycotina</taxon>
        <taxon>Dothideomycetes</taxon>
        <taxon>Dothideomycetes incertae sedis</taxon>
        <taxon>Cryomyces</taxon>
    </lineage>
</organism>
<comment type="catalytic activity">
    <reaction evidence="6">
        <text>ADP-alpha-D-ribose 1''-phosphate + H2O = ADP-D-ribose + phosphate</text>
        <dbReference type="Rhea" id="RHEA:25029"/>
        <dbReference type="ChEBI" id="CHEBI:15377"/>
        <dbReference type="ChEBI" id="CHEBI:43474"/>
        <dbReference type="ChEBI" id="CHEBI:57967"/>
        <dbReference type="ChEBI" id="CHEBI:58753"/>
        <dbReference type="EC" id="3.1.3.84"/>
    </reaction>
</comment>
<feature type="compositionally biased region" description="Basic and acidic residues" evidence="7">
    <location>
        <begin position="37"/>
        <end position="53"/>
    </location>
</feature>
<evidence type="ECO:0000256" key="5">
    <source>
        <dbReference type="ARBA" id="ARBA00022912"/>
    </source>
</evidence>
<proteinExistence type="inferred from homology"/>
<dbReference type="AlphaFoldDB" id="A0A4U0XKX2"/>
<dbReference type="OrthoDB" id="2155246at2759"/>
<dbReference type="SUPFAM" id="SSF52949">
    <property type="entry name" value="Macro domain-like"/>
    <property type="match status" value="1"/>
</dbReference>
<evidence type="ECO:0000256" key="6">
    <source>
        <dbReference type="ARBA" id="ARBA00034427"/>
    </source>
</evidence>
<comment type="similarity">
    <text evidence="2">Belongs to the POA1 family.</text>
</comment>
<keyword evidence="10" id="KW-1185">Reference proteome</keyword>
<evidence type="ECO:0000313" key="9">
    <source>
        <dbReference type="EMBL" id="TKA77111.1"/>
    </source>
</evidence>
<dbReference type="Gene3D" id="3.40.220.10">
    <property type="entry name" value="Leucine Aminopeptidase, subunit E, domain 1"/>
    <property type="match status" value="1"/>
</dbReference>
<evidence type="ECO:0000256" key="3">
    <source>
        <dbReference type="ARBA" id="ARBA00012983"/>
    </source>
</evidence>
<dbReference type="GO" id="GO:0140291">
    <property type="term" value="P:peptidyl-glutamate ADP-deribosylation"/>
    <property type="evidence" value="ECO:0007669"/>
    <property type="project" value="TreeGrafter"/>
</dbReference>
<evidence type="ECO:0000313" key="10">
    <source>
        <dbReference type="Proteomes" id="UP000308768"/>
    </source>
</evidence>
<evidence type="ECO:0000256" key="1">
    <source>
        <dbReference type="ARBA" id="ARBA00002432"/>
    </source>
</evidence>
<evidence type="ECO:0000259" key="8">
    <source>
        <dbReference type="PROSITE" id="PS51154"/>
    </source>
</evidence>
<name>A0A4U0XKX2_9PEZI</name>
<dbReference type="EMBL" id="NAJN01000204">
    <property type="protein sequence ID" value="TKA77111.1"/>
    <property type="molecule type" value="Genomic_DNA"/>
</dbReference>
<dbReference type="EC" id="3.1.3.84" evidence="3"/>
<keyword evidence="5" id="KW-0904">Protein phosphatase</keyword>
<keyword evidence="5" id="KW-0378">Hydrolase</keyword>
<dbReference type="PANTHER" id="PTHR12521:SF0">
    <property type="entry name" value="ADP-RIBOSE GLYCOHYDROLASE OARD1"/>
    <property type="match status" value="1"/>
</dbReference>
<dbReference type="InterPro" id="IPR043472">
    <property type="entry name" value="Macro_dom-like"/>
</dbReference>
<dbReference type="Pfam" id="PF01661">
    <property type="entry name" value="Macro"/>
    <property type="match status" value="1"/>
</dbReference>
<dbReference type="SMART" id="SM00506">
    <property type="entry name" value="A1pp"/>
    <property type="match status" value="1"/>
</dbReference>
<dbReference type="InterPro" id="IPR050892">
    <property type="entry name" value="ADP-ribose_metab_enzymes"/>
</dbReference>
<dbReference type="InterPro" id="IPR002589">
    <property type="entry name" value="Macro_dom"/>
</dbReference>